<dbReference type="InterPro" id="IPR012292">
    <property type="entry name" value="Globin/Proto"/>
</dbReference>
<proteinExistence type="predicted"/>
<gene>
    <name evidence="2" type="ORF">J27TS8_17710</name>
</gene>
<dbReference type="AlphaFoldDB" id="A0A919WHA1"/>
<sequence>MKKHLIELFDGTVDERFIENRLVVAKVHYRIGLDPSWYMGAFQNLQHTLFHLISDNIIEEKEFKAIWGAVTKLLSLEQQLVLEAYNQENGEKLQQVFWRGKRISRHVF</sequence>
<evidence type="ECO:0000313" key="2">
    <source>
        <dbReference type="EMBL" id="GIN61778.1"/>
    </source>
</evidence>
<dbReference type="GO" id="GO:0019825">
    <property type="term" value="F:oxygen binding"/>
    <property type="evidence" value="ECO:0007669"/>
    <property type="project" value="InterPro"/>
</dbReference>
<keyword evidence="3" id="KW-1185">Reference proteome</keyword>
<evidence type="ECO:0000259" key="1">
    <source>
        <dbReference type="Pfam" id="PF11563"/>
    </source>
</evidence>
<dbReference type="EMBL" id="BORC01000002">
    <property type="protein sequence ID" value="GIN61778.1"/>
    <property type="molecule type" value="Genomic_DNA"/>
</dbReference>
<dbReference type="InterPro" id="IPR039379">
    <property type="entry name" value="Protoglobin_sensor_dom"/>
</dbReference>
<dbReference type="Pfam" id="PF11563">
    <property type="entry name" value="Protoglobin"/>
    <property type="match status" value="1"/>
</dbReference>
<comment type="caution">
    <text evidence="2">The sequence shown here is derived from an EMBL/GenBank/DDBJ whole genome shotgun (WGS) entry which is preliminary data.</text>
</comment>
<name>A0A919WHA1_9BACI</name>
<dbReference type="CDD" id="cd01068">
    <property type="entry name" value="globin_sensor"/>
    <property type="match status" value="1"/>
</dbReference>
<dbReference type="InterPro" id="IPR044398">
    <property type="entry name" value="Globin-sensor_dom"/>
</dbReference>
<dbReference type="Gene3D" id="1.10.490.10">
    <property type="entry name" value="Globins"/>
    <property type="match status" value="1"/>
</dbReference>
<dbReference type="InterPro" id="IPR009050">
    <property type="entry name" value="Globin-like_sf"/>
</dbReference>
<organism evidence="2 3">
    <name type="scientific">Robertmurraya siralis</name>
    <dbReference type="NCBI Taxonomy" id="77777"/>
    <lineage>
        <taxon>Bacteria</taxon>
        <taxon>Bacillati</taxon>
        <taxon>Bacillota</taxon>
        <taxon>Bacilli</taxon>
        <taxon>Bacillales</taxon>
        <taxon>Bacillaceae</taxon>
        <taxon>Robertmurraya</taxon>
    </lineage>
</organism>
<evidence type="ECO:0000313" key="3">
    <source>
        <dbReference type="Proteomes" id="UP000682111"/>
    </source>
</evidence>
<dbReference type="GO" id="GO:0020037">
    <property type="term" value="F:heme binding"/>
    <property type="evidence" value="ECO:0007669"/>
    <property type="project" value="InterPro"/>
</dbReference>
<accession>A0A919WHA1</accession>
<reference evidence="2" key="1">
    <citation type="submission" date="2021-03" db="EMBL/GenBank/DDBJ databases">
        <title>Antimicrobial resistance genes in bacteria isolated from Japanese honey, and their potential for conferring macrolide and lincosamide resistance in the American foulbrood pathogen Paenibacillus larvae.</title>
        <authorList>
            <person name="Okamoto M."/>
            <person name="Kumagai M."/>
            <person name="Kanamori H."/>
            <person name="Takamatsu D."/>
        </authorList>
    </citation>
    <scope>NUCLEOTIDE SEQUENCE</scope>
    <source>
        <strain evidence="2">J27TS8</strain>
    </source>
</reference>
<protein>
    <recommendedName>
        <fullName evidence="1">Globin-sensor domain-containing protein</fullName>
    </recommendedName>
</protein>
<dbReference type="SUPFAM" id="SSF46458">
    <property type="entry name" value="Globin-like"/>
    <property type="match status" value="1"/>
</dbReference>
<dbReference type="Proteomes" id="UP000682111">
    <property type="component" value="Unassembled WGS sequence"/>
</dbReference>
<feature type="domain" description="Globin-sensor" evidence="1">
    <location>
        <begin position="1"/>
        <end position="89"/>
    </location>
</feature>